<evidence type="ECO:0000256" key="1">
    <source>
        <dbReference type="SAM" id="MobiDB-lite"/>
    </source>
</evidence>
<name>A0AAD5VVX4_9AGAR</name>
<feature type="compositionally biased region" description="Low complexity" evidence="1">
    <location>
        <begin position="118"/>
        <end position="138"/>
    </location>
</feature>
<feature type="compositionally biased region" description="Low complexity" evidence="1">
    <location>
        <begin position="69"/>
        <end position="94"/>
    </location>
</feature>
<dbReference type="Proteomes" id="UP001213000">
    <property type="component" value="Unassembled WGS sequence"/>
</dbReference>
<proteinExistence type="predicted"/>
<feature type="compositionally biased region" description="Gly residues" evidence="1">
    <location>
        <begin position="243"/>
        <end position="254"/>
    </location>
</feature>
<feature type="region of interest" description="Disordered" evidence="1">
    <location>
        <begin position="1"/>
        <end position="201"/>
    </location>
</feature>
<comment type="caution">
    <text evidence="2">The sequence shown here is derived from an EMBL/GenBank/DDBJ whole genome shotgun (WGS) entry which is preliminary data.</text>
</comment>
<dbReference type="EMBL" id="JANIEX010000217">
    <property type="protein sequence ID" value="KAJ3570811.1"/>
    <property type="molecule type" value="Genomic_DNA"/>
</dbReference>
<feature type="compositionally biased region" description="Low complexity" evidence="1">
    <location>
        <begin position="23"/>
        <end position="34"/>
    </location>
</feature>
<keyword evidence="3" id="KW-1185">Reference proteome</keyword>
<feature type="region of interest" description="Disordered" evidence="1">
    <location>
        <begin position="233"/>
        <end position="264"/>
    </location>
</feature>
<evidence type="ECO:0000313" key="2">
    <source>
        <dbReference type="EMBL" id="KAJ3570811.1"/>
    </source>
</evidence>
<evidence type="ECO:0000313" key="3">
    <source>
        <dbReference type="Proteomes" id="UP001213000"/>
    </source>
</evidence>
<dbReference type="AlphaFoldDB" id="A0AAD5VVX4"/>
<sequence length="291" mass="29767">MARPKQALFTDSSDLSQLQPGDSSSSRTVRRISSYCRPLPVPSGVATGATSSSRETTFVHPPSVPQGPRARTSTLSLRSSASCTTLTTTKASVTRVRRQPSSGLSLSLSIPPTTPARPTSSIVTTTSSSSSTTAIPATNTLGYGRQPTSPVSPTSPPISPTLLSSSHTKRRKPRSTKIPCGIDESSSSSDEEGGRERYGTVLPGSRLMTGFGAFSSRGGVPVRRAAGGSGVEVVTGGDEAESAGGGGRVLGGGSSSLASTSASRSAITVPGEFKRSIITGVRRLPPSSVHH</sequence>
<protein>
    <submittedName>
        <fullName evidence="2">Uncharacterized protein</fullName>
    </submittedName>
</protein>
<organism evidence="2 3">
    <name type="scientific">Leucocoprinus birnbaumii</name>
    <dbReference type="NCBI Taxonomy" id="56174"/>
    <lineage>
        <taxon>Eukaryota</taxon>
        <taxon>Fungi</taxon>
        <taxon>Dikarya</taxon>
        <taxon>Basidiomycota</taxon>
        <taxon>Agaricomycotina</taxon>
        <taxon>Agaricomycetes</taxon>
        <taxon>Agaricomycetidae</taxon>
        <taxon>Agaricales</taxon>
        <taxon>Agaricineae</taxon>
        <taxon>Agaricaceae</taxon>
        <taxon>Leucocoprinus</taxon>
    </lineage>
</organism>
<reference evidence="2" key="1">
    <citation type="submission" date="2022-07" db="EMBL/GenBank/DDBJ databases">
        <title>Genome Sequence of Leucocoprinus birnbaumii.</title>
        <authorList>
            <person name="Buettner E."/>
        </authorList>
    </citation>
    <scope>NUCLEOTIDE SEQUENCE</scope>
    <source>
        <strain evidence="2">VT141</strain>
    </source>
</reference>
<gene>
    <name evidence="2" type="ORF">NP233_g4148</name>
</gene>
<accession>A0AAD5VVX4</accession>
<feature type="compositionally biased region" description="Low complexity" evidence="1">
    <location>
        <begin position="255"/>
        <end position="264"/>
    </location>
</feature>
<feature type="compositionally biased region" description="Polar residues" evidence="1">
    <location>
        <begin position="9"/>
        <end position="22"/>
    </location>
</feature>